<feature type="domain" description="HicB-like antitoxin of toxin-antitoxin system" evidence="1">
    <location>
        <begin position="10"/>
        <end position="94"/>
    </location>
</feature>
<dbReference type="Pfam" id="PF15919">
    <property type="entry name" value="HicB_lk_antitox"/>
    <property type="match status" value="1"/>
</dbReference>
<dbReference type="SUPFAM" id="SSF143100">
    <property type="entry name" value="TTHA1013/TTHA0281-like"/>
    <property type="match status" value="1"/>
</dbReference>
<protein>
    <recommendedName>
        <fullName evidence="1">HicB-like antitoxin of toxin-antitoxin system domain-containing protein</fullName>
    </recommendedName>
</protein>
<dbReference type="OrthoDB" id="5419659at2"/>
<dbReference type="STRING" id="993692.IV57_GL001442"/>
<comment type="caution">
    <text evidence="2">The sequence shown here is derived from an EMBL/GenBank/DDBJ whole genome shotgun (WGS) entry which is preliminary data.</text>
</comment>
<evidence type="ECO:0000259" key="1">
    <source>
        <dbReference type="Pfam" id="PF15919"/>
    </source>
</evidence>
<dbReference type="Gene3D" id="3.30.160.250">
    <property type="match status" value="1"/>
</dbReference>
<dbReference type="EMBL" id="JQCF01000003">
    <property type="protein sequence ID" value="KRO00339.1"/>
    <property type="molecule type" value="Genomic_DNA"/>
</dbReference>
<dbReference type="InterPro" id="IPR035069">
    <property type="entry name" value="TTHA1013/TTHA0281-like"/>
</dbReference>
<gene>
    <name evidence="2" type="ORF">IV57_GL001442</name>
</gene>
<dbReference type="AlphaFoldDB" id="A0A0R2LNN3"/>
<dbReference type="RefSeq" id="WP_057879918.1">
    <property type="nucleotide sequence ID" value="NZ_JQCF01000003.1"/>
</dbReference>
<dbReference type="Proteomes" id="UP000051006">
    <property type="component" value="Unassembled WGS sequence"/>
</dbReference>
<proteinExistence type="predicted"/>
<reference evidence="2 3" key="1">
    <citation type="journal article" date="2015" name="Genome Announc.">
        <title>Expanding the biotechnology potential of lactobacilli through comparative genomics of 213 strains and associated genera.</title>
        <authorList>
            <person name="Sun Z."/>
            <person name="Harris H.M."/>
            <person name="McCann A."/>
            <person name="Guo C."/>
            <person name="Argimon S."/>
            <person name="Zhang W."/>
            <person name="Yang X."/>
            <person name="Jeffery I.B."/>
            <person name="Cooney J.C."/>
            <person name="Kagawa T.F."/>
            <person name="Liu W."/>
            <person name="Song Y."/>
            <person name="Salvetti E."/>
            <person name="Wrobel A."/>
            <person name="Rasinkangas P."/>
            <person name="Parkhill J."/>
            <person name="Rea M.C."/>
            <person name="O'Sullivan O."/>
            <person name="Ritari J."/>
            <person name="Douillard F.P."/>
            <person name="Paul Ross R."/>
            <person name="Yang R."/>
            <person name="Briner A.E."/>
            <person name="Felis G.E."/>
            <person name="de Vos W.M."/>
            <person name="Barrangou R."/>
            <person name="Klaenhammer T.R."/>
            <person name="Caufield P.W."/>
            <person name="Cui Y."/>
            <person name="Zhang H."/>
            <person name="O'Toole P.W."/>
        </authorList>
    </citation>
    <scope>NUCLEOTIDE SEQUENCE [LARGE SCALE GENOMIC DNA]</scope>
    <source>
        <strain evidence="2 3">DSM 24716</strain>
    </source>
</reference>
<dbReference type="InterPro" id="IPR031807">
    <property type="entry name" value="HicB-like"/>
</dbReference>
<keyword evidence="3" id="KW-1185">Reference proteome</keyword>
<evidence type="ECO:0000313" key="3">
    <source>
        <dbReference type="Proteomes" id="UP000051006"/>
    </source>
</evidence>
<dbReference type="PATRIC" id="fig|993692.3.peg.1462"/>
<evidence type="ECO:0000313" key="2">
    <source>
        <dbReference type="EMBL" id="KRO00339.1"/>
    </source>
</evidence>
<accession>A0A0R2LNN3</accession>
<name>A0A0R2LNN3_9LACO</name>
<organism evidence="2 3">
    <name type="scientific">Companilactobacillus kimchiensis</name>
    <dbReference type="NCBI Taxonomy" id="993692"/>
    <lineage>
        <taxon>Bacteria</taxon>
        <taxon>Bacillati</taxon>
        <taxon>Bacillota</taxon>
        <taxon>Bacilli</taxon>
        <taxon>Lactobacillales</taxon>
        <taxon>Lactobacillaceae</taxon>
        <taxon>Companilactobacillus</taxon>
    </lineage>
</organism>
<sequence length="97" mass="10849">MNTTKNILAYPVILHPEDDGNYCVEIPDINGGTWTQGENQNDALLMAHDAIGIMLDDVSEYPHASNIADIIVHDSDIKIMVSIDMNEYKKNKTTFKV</sequence>